<keyword evidence="3" id="KW-1185">Reference proteome</keyword>
<feature type="region of interest" description="Disordered" evidence="1">
    <location>
        <begin position="55"/>
        <end position="115"/>
    </location>
</feature>
<organism evidence="2 3">
    <name type="scientific">Stichopus japonicus</name>
    <name type="common">Sea cucumber</name>
    <dbReference type="NCBI Taxonomy" id="307972"/>
    <lineage>
        <taxon>Eukaryota</taxon>
        <taxon>Metazoa</taxon>
        <taxon>Echinodermata</taxon>
        <taxon>Eleutherozoa</taxon>
        <taxon>Echinozoa</taxon>
        <taxon>Holothuroidea</taxon>
        <taxon>Aspidochirotacea</taxon>
        <taxon>Aspidochirotida</taxon>
        <taxon>Stichopodidae</taxon>
        <taxon>Apostichopus</taxon>
    </lineage>
</organism>
<proteinExistence type="predicted"/>
<dbReference type="Proteomes" id="UP000230750">
    <property type="component" value="Unassembled WGS sequence"/>
</dbReference>
<reference evidence="2 3" key="1">
    <citation type="journal article" date="2017" name="PLoS Biol.">
        <title>The sea cucumber genome provides insights into morphological evolution and visceral regeneration.</title>
        <authorList>
            <person name="Zhang X."/>
            <person name="Sun L."/>
            <person name="Yuan J."/>
            <person name="Sun Y."/>
            <person name="Gao Y."/>
            <person name="Zhang L."/>
            <person name="Li S."/>
            <person name="Dai H."/>
            <person name="Hamel J.F."/>
            <person name="Liu C."/>
            <person name="Yu Y."/>
            <person name="Liu S."/>
            <person name="Lin W."/>
            <person name="Guo K."/>
            <person name="Jin S."/>
            <person name="Xu P."/>
            <person name="Storey K.B."/>
            <person name="Huan P."/>
            <person name="Zhang T."/>
            <person name="Zhou Y."/>
            <person name="Zhang J."/>
            <person name="Lin C."/>
            <person name="Li X."/>
            <person name="Xing L."/>
            <person name="Huo D."/>
            <person name="Sun M."/>
            <person name="Wang L."/>
            <person name="Mercier A."/>
            <person name="Li F."/>
            <person name="Yang H."/>
            <person name="Xiang J."/>
        </authorList>
    </citation>
    <scope>NUCLEOTIDE SEQUENCE [LARGE SCALE GENOMIC DNA]</scope>
    <source>
        <strain evidence="2">Shaxun</strain>
        <tissue evidence="2">Muscle</tissue>
    </source>
</reference>
<evidence type="ECO:0000313" key="2">
    <source>
        <dbReference type="EMBL" id="PIK62901.1"/>
    </source>
</evidence>
<evidence type="ECO:0000313" key="3">
    <source>
        <dbReference type="Proteomes" id="UP000230750"/>
    </source>
</evidence>
<evidence type="ECO:0000256" key="1">
    <source>
        <dbReference type="SAM" id="MobiDB-lite"/>
    </source>
</evidence>
<feature type="compositionally biased region" description="Basic and acidic residues" evidence="1">
    <location>
        <begin position="66"/>
        <end position="82"/>
    </location>
</feature>
<protein>
    <submittedName>
        <fullName evidence="2">Uncharacterized protein</fullName>
    </submittedName>
</protein>
<dbReference type="AlphaFoldDB" id="A0A2G8LRP8"/>
<accession>A0A2G8LRP8</accession>
<feature type="compositionally biased region" description="Low complexity" evidence="1">
    <location>
        <begin position="88"/>
        <end position="108"/>
    </location>
</feature>
<dbReference type="EMBL" id="MRZV01000003">
    <property type="protein sequence ID" value="PIK62901.1"/>
    <property type="molecule type" value="Genomic_DNA"/>
</dbReference>
<sequence length="299" mass="35117">MENKRNEKTHFCALCKQSWTSLPDYGVHLISRYHKNAALKRLQILKNANLEPKIPNRQSNSFQFREPIERISSRNDERKSSVKDSAISMSERTPLSSSSESRISPETPLSETFREISRDRLSSKELRTEFPPSIRACRWEGSNDVFRQRFPEDKLTSWREERRAAHLSRPIPREKNFGSSSTLRKPERFNDHDFAMEGMTLFENRSSFDSDRFCGRGFSNDGPSPFALEGREHELRRNYEDSVNPEIDRLPQRTEISNSYCHTDLPNVETEYSDRQKWPSTRQNAISNRQRETPNRQKL</sequence>
<feature type="compositionally biased region" description="Polar residues" evidence="1">
    <location>
        <begin position="278"/>
        <end position="288"/>
    </location>
</feature>
<comment type="caution">
    <text evidence="2">The sequence shown here is derived from an EMBL/GenBank/DDBJ whole genome shotgun (WGS) entry which is preliminary data.</text>
</comment>
<feature type="region of interest" description="Disordered" evidence="1">
    <location>
        <begin position="246"/>
        <end position="299"/>
    </location>
</feature>
<feature type="compositionally biased region" description="Basic and acidic residues" evidence="1">
    <location>
        <begin position="289"/>
        <end position="299"/>
    </location>
</feature>
<feature type="region of interest" description="Disordered" evidence="1">
    <location>
        <begin position="164"/>
        <end position="184"/>
    </location>
</feature>
<gene>
    <name evidence="2" type="ORF">BSL78_00136</name>
</gene>
<name>A0A2G8LRP8_STIJA</name>